<dbReference type="EMBL" id="CP123872">
    <property type="protein sequence ID" value="WND01598.1"/>
    <property type="molecule type" value="Genomic_DNA"/>
</dbReference>
<keyword evidence="4 5" id="KW-0131">Cell cycle</keyword>
<proteinExistence type="inferred from homology"/>
<comment type="function">
    <text evidence="5 6">Cell division protein that is involved in the assembly of the Z ring. May serve as a membrane anchor for the Z ring.</text>
</comment>
<comment type="subcellular location">
    <subcellularLocation>
        <location evidence="5">Cell membrane</location>
        <topology evidence="5">Peripheral membrane protein</topology>
        <orientation evidence="5">Cytoplasmic side</orientation>
    </subcellularLocation>
    <text evidence="5">Localizes to the Z ring in an FtsZ-dependent manner. Targeted to the membrane through a conserved C-terminal amphipathic helix.</text>
</comment>
<dbReference type="GO" id="GO:0032153">
    <property type="term" value="C:cell division site"/>
    <property type="evidence" value="ECO:0007669"/>
    <property type="project" value="UniProtKB-UniRule"/>
</dbReference>
<dbReference type="InterPro" id="IPR003494">
    <property type="entry name" value="SHS2_FtsA"/>
</dbReference>
<accession>A0AA52H9G1</accession>
<reference evidence="8" key="1">
    <citation type="submission" date="2023-04" db="EMBL/GenBank/DDBJ databases">
        <title>Complete genome sequence of Temperatibacter marinus.</title>
        <authorList>
            <person name="Rong J.-C."/>
            <person name="Yi M.-L."/>
            <person name="Zhao Q."/>
        </authorList>
    </citation>
    <scope>NUCLEOTIDE SEQUENCE</scope>
    <source>
        <strain evidence="8">NBRC 110045</strain>
    </source>
</reference>
<dbReference type="NCBIfam" id="TIGR01174">
    <property type="entry name" value="ftsA"/>
    <property type="match status" value="1"/>
</dbReference>
<dbReference type="SUPFAM" id="SSF53067">
    <property type="entry name" value="Actin-like ATPase domain"/>
    <property type="match status" value="2"/>
</dbReference>
<protein>
    <recommendedName>
        <fullName evidence="5 6">Cell division protein FtsA</fullName>
    </recommendedName>
</protein>
<sequence length="422" mass="45501">MARKAAQDGLMGVLDVGSSKVACLVARRQMDGSYKVIGVGNTASKGVIAGQITDMDSVEQSIRQAVEKAEKMAGERLDLYTLALHCGDPASEVLTVEVDVDGQVVTEDDIESVMTLARQKATIDEDREIIHAFPAFYMIDGNFAPKAPIGMYGKKLSVNMHLITVLAAPLRNMELCVRKANIGIDGMIAGPYVSGLSTLYEDEIEMGAACIDIGGGTTTVSIFMQGTIVDVKVLPIGCNSLTETIARELLTPRDKAERLKNSEGGVIRAAIDDRVEIDVPIIGGKSDDSDARRMSRSHLTYLMQNHYEFLLREVKKHLDGTGFTESHAKRVIITGGASKAERLEDLAGSILGKNVRIASPALMAGLPISAQSPIFACCAGLLVYNELKPVDVTADSGRKKRLRKPARDGMFGKIGSWMKGNW</sequence>
<dbReference type="SMART" id="SM00842">
    <property type="entry name" value="FtsA"/>
    <property type="match status" value="1"/>
</dbReference>
<dbReference type="Gene3D" id="3.30.1490.110">
    <property type="match status" value="1"/>
</dbReference>
<comment type="similarity">
    <text evidence="5 6">Belongs to the FtsA/MreB family.</text>
</comment>
<evidence type="ECO:0000313" key="8">
    <source>
        <dbReference type="EMBL" id="WND01598.1"/>
    </source>
</evidence>
<gene>
    <name evidence="5 8" type="primary">ftsA</name>
    <name evidence="8" type="ORF">QGN29_08500</name>
</gene>
<dbReference type="InterPro" id="IPR050696">
    <property type="entry name" value="FtsA/MreB"/>
</dbReference>
<dbReference type="KEGG" id="tmk:QGN29_08500"/>
<evidence type="ECO:0000256" key="1">
    <source>
        <dbReference type="ARBA" id="ARBA00022475"/>
    </source>
</evidence>
<dbReference type="Pfam" id="PF14450">
    <property type="entry name" value="FtsA"/>
    <property type="match status" value="1"/>
</dbReference>
<organism evidence="8 9">
    <name type="scientific">Temperatibacter marinus</name>
    <dbReference type="NCBI Taxonomy" id="1456591"/>
    <lineage>
        <taxon>Bacteria</taxon>
        <taxon>Pseudomonadati</taxon>
        <taxon>Pseudomonadota</taxon>
        <taxon>Alphaproteobacteria</taxon>
        <taxon>Kordiimonadales</taxon>
        <taxon>Temperatibacteraceae</taxon>
        <taxon>Temperatibacter</taxon>
    </lineage>
</organism>
<keyword evidence="2 5" id="KW-0132">Cell division</keyword>
<dbReference type="InterPro" id="IPR020823">
    <property type="entry name" value="Cell_div_FtsA"/>
</dbReference>
<name>A0AA52H9G1_9PROT</name>
<keyword evidence="9" id="KW-1185">Reference proteome</keyword>
<dbReference type="PANTHER" id="PTHR32432">
    <property type="entry name" value="CELL DIVISION PROTEIN FTSA-RELATED"/>
    <property type="match status" value="1"/>
</dbReference>
<evidence type="ECO:0000313" key="9">
    <source>
        <dbReference type="Proteomes" id="UP001268683"/>
    </source>
</evidence>
<dbReference type="InterPro" id="IPR043129">
    <property type="entry name" value="ATPase_NBD"/>
</dbReference>
<feature type="domain" description="SHS2" evidence="7">
    <location>
        <begin position="11"/>
        <end position="198"/>
    </location>
</feature>
<evidence type="ECO:0000256" key="6">
    <source>
        <dbReference type="PIRNR" id="PIRNR003101"/>
    </source>
</evidence>
<dbReference type="GO" id="GO:0009898">
    <property type="term" value="C:cytoplasmic side of plasma membrane"/>
    <property type="evidence" value="ECO:0007669"/>
    <property type="project" value="UniProtKB-UniRule"/>
</dbReference>
<dbReference type="Proteomes" id="UP001268683">
    <property type="component" value="Chromosome"/>
</dbReference>
<dbReference type="PANTHER" id="PTHR32432:SF4">
    <property type="entry name" value="CELL DIVISION PROTEIN FTSA"/>
    <property type="match status" value="1"/>
</dbReference>
<dbReference type="GO" id="GO:0043093">
    <property type="term" value="P:FtsZ-dependent cytokinesis"/>
    <property type="evidence" value="ECO:0007669"/>
    <property type="project" value="UniProtKB-UniRule"/>
</dbReference>
<evidence type="ECO:0000256" key="5">
    <source>
        <dbReference type="HAMAP-Rule" id="MF_02033"/>
    </source>
</evidence>
<dbReference type="PIRSF" id="PIRSF003101">
    <property type="entry name" value="FtsA"/>
    <property type="match status" value="1"/>
</dbReference>
<dbReference type="CDD" id="cd24048">
    <property type="entry name" value="ASKHA_NBD_FtsA"/>
    <property type="match status" value="1"/>
</dbReference>
<dbReference type="Gene3D" id="3.30.420.40">
    <property type="match status" value="1"/>
</dbReference>
<evidence type="ECO:0000256" key="2">
    <source>
        <dbReference type="ARBA" id="ARBA00022618"/>
    </source>
</evidence>
<evidence type="ECO:0000256" key="4">
    <source>
        <dbReference type="ARBA" id="ARBA00023306"/>
    </source>
</evidence>
<evidence type="ECO:0000259" key="7">
    <source>
        <dbReference type="SMART" id="SM00842"/>
    </source>
</evidence>
<dbReference type="AlphaFoldDB" id="A0AA52H9G1"/>
<dbReference type="RefSeq" id="WP_310797426.1">
    <property type="nucleotide sequence ID" value="NZ_CP123872.1"/>
</dbReference>
<keyword evidence="3 5" id="KW-0472">Membrane</keyword>
<dbReference type="Pfam" id="PF02491">
    <property type="entry name" value="SHS2_FTSA"/>
    <property type="match status" value="1"/>
</dbReference>
<evidence type="ECO:0000256" key="3">
    <source>
        <dbReference type="ARBA" id="ARBA00023136"/>
    </source>
</evidence>
<comment type="subunit">
    <text evidence="5">Self-interacts. Interacts with FtsZ.</text>
</comment>
<dbReference type="HAMAP" id="MF_02033">
    <property type="entry name" value="FtsA"/>
    <property type="match status" value="1"/>
</dbReference>
<keyword evidence="1 5" id="KW-1003">Cell membrane</keyword>